<dbReference type="GeneID" id="5016698"/>
<evidence type="ECO:0008006" key="3">
    <source>
        <dbReference type="Google" id="ProtNLM"/>
    </source>
</evidence>
<keyword evidence="2" id="KW-1185">Reference proteome</keyword>
<evidence type="ECO:0000313" key="2">
    <source>
        <dbReference type="Proteomes" id="UP000000600"/>
    </source>
</evidence>
<name>A0BY99_PARTE</name>
<dbReference type="RefSeq" id="XP_001430914.1">
    <property type="nucleotide sequence ID" value="XM_001430877.1"/>
</dbReference>
<gene>
    <name evidence="1" type="ORF">GSPATT00033369001</name>
</gene>
<organism evidence="1 2">
    <name type="scientific">Paramecium tetraurelia</name>
    <dbReference type="NCBI Taxonomy" id="5888"/>
    <lineage>
        <taxon>Eukaryota</taxon>
        <taxon>Sar</taxon>
        <taxon>Alveolata</taxon>
        <taxon>Ciliophora</taxon>
        <taxon>Intramacronucleata</taxon>
        <taxon>Oligohymenophorea</taxon>
        <taxon>Peniculida</taxon>
        <taxon>Parameciidae</taxon>
        <taxon>Paramecium</taxon>
    </lineage>
</organism>
<accession>A0BY99</accession>
<dbReference type="EMBL" id="CT868026">
    <property type="protein sequence ID" value="CAK63516.1"/>
    <property type="molecule type" value="Genomic_DNA"/>
</dbReference>
<dbReference type="KEGG" id="ptm:GSPATT00033369001"/>
<dbReference type="HOGENOM" id="CLU_1974840_0_0_1"/>
<dbReference type="Proteomes" id="UP000000600">
    <property type="component" value="Unassembled WGS sequence"/>
</dbReference>
<sequence length="136" mass="15576">MQNQIKMNILEEIKKQVEVEMKKIKKTSPSVVKKPLNLEQKKELIGLTNQGVQLKDAAKQLQVGYHEAKISLNEYKRKALSTQSETESAVYNVRLAGVSKLKQYPRHFVLQSSVNNKLVSVRRLYNIVVQSPQQQS</sequence>
<dbReference type="OMA" id="NIMVQNP"/>
<dbReference type="AlphaFoldDB" id="A0BY99"/>
<dbReference type="OrthoDB" id="10293245at2759"/>
<dbReference type="InParanoid" id="A0BY99"/>
<evidence type="ECO:0000313" key="1">
    <source>
        <dbReference type="EMBL" id="CAK63516.1"/>
    </source>
</evidence>
<protein>
    <recommendedName>
        <fullName evidence="3">HTH psq-type domain-containing protein</fullName>
    </recommendedName>
</protein>
<reference evidence="1 2" key="1">
    <citation type="journal article" date="2006" name="Nature">
        <title>Global trends of whole-genome duplications revealed by the ciliate Paramecium tetraurelia.</title>
        <authorList>
            <consortium name="Genoscope"/>
            <person name="Aury J.-M."/>
            <person name="Jaillon O."/>
            <person name="Duret L."/>
            <person name="Noel B."/>
            <person name="Jubin C."/>
            <person name="Porcel B.M."/>
            <person name="Segurens B."/>
            <person name="Daubin V."/>
            <person name="Anthouard V."/>
            <person name="Aiach N."/>
            <person name="Arnaiz O."/>
            <person name="Billaut A."/>
            <person name="Beisson J."/>
            <person name="Blanc I."/>
            <person name="Bouhouche K."/>
            <person name="Camara F."/>
            <person name="Duharcourt S."/>
            <person name="Guigo R."/>
            <person name="Gogendeau D."/>
            <person name="Katinka M."/>
            <person name="Keller A.-M."/>
            <person name="Kissmehl R."/>
            <person name="Klotz C."/>
            <person name="Koll F."/>
            <person name="Le Moue A."/>
            <person name="Lepere C."/>
            <person name="Malinsky S."/>
            <person name="Nowacki M."/>
            <person name="Nowak J.K."/>
            <person name="Plattner H."/>
            <person name="Poulain J."/>
            <person name="Ruiz F."/>
            <person name="Serrano V."/>
            <person name="Zagulski M."/>
            <person name="Dessen P."/>
            <person name="Betermier M."/>
            <person name="Weissenbach J."/>
            <person name="Scarpelli C."/>
            <person name="Schachter V."/>
            <person name="Sperling L."/>
            <person name="Meyer E."/>
            <person name="Cohen J."/>
            <person name="Wincker P."/>
        </authorList>
    </citation>
    <scope>NUCLEOTIDE SEQUENCE [LARGE SCALE GENOMIC DNA]</scope>
    <source>
        <strain evidence="1 2">Stock d4-2</strain>
    </source>
</reference>
<proteinExistence type="predicted"/>